<dbReference type="PANTHER" id="PTHR46780">
    <property type="entry name" value="PROTEIN EVA-1"/>
    <property type="match status" value="1"/>
</dbReference>
<dbReference type="InterPro" id="IPR043159">
    <property type="entry name" value="Lectin_gal-bd_sf"/>
</dbReference>
<evidence type="ECO:0000313" key="6">
    <source>
        <dbReference type="EMBL" id="KAG8178838.1"/>
    </source>
</evidence>
<dbReference type="Pfam" id="PF02140">
    <property type="entry name" value="SUEL_Lectin"/>
    <property type="match status" value="2"/>
</dbReference>
<evidence type="ECO:0000259" key="5">
    <source>
        <dbReference type="PROSITE" id="PS50228"/>
    </source>
</evidence>
<keyword evidence="7" id="KW-1185">Reference proteome</keyword>
<evidence type="ECO:0000256" key="4">
    <source>
        <dbReference type="SAM" id="SignalP"/>
    </source>
</evidence>
<feature type="region of interest" description="Disordered" evidence="3">
    <location>
        <begin position="385"/>
        <end position="434"/>
    </location>
</feature>
<feature type="signal peptide" evidence="4">
    <location>
        <begin position="1"/>
        <end position="20"/>
    </location>
</feature>
<dbReference type="AlphaFoldDB" id="A0AAV6U4T4"/>
<dbReference type="GO" id="GO:0030246">
    <property type="term" value="F:carbohydrate binding"/>
    <property type="evidence" value="ECO:0007669"/>
    <property type="project" value="UniProtKB-KW"/>
</dbReference>
<evidence type="ECO:0000256" key="2">
    <source>
        <dbReference type="ARBA" id="ARBA00022734"/>
    </source>
</evidence>
<name>A0AAV6U4T4_9ARAC</name>
<keyword evidence="4" id="KW-0732">Signal</keyword>
<evidence type="ECO:0000256" key="3">
    <source>
        <dbReference type="SAM" id="MobiDB-lite"/>
    </source>
</evidence>
<organism evidence="6 7">
    <name type="scientific">Oedothorax gibbosus</name>
    <dbReference type="NCBI Taxonomy" id="931172"/>
    <lineage>
        <taxon>Eukaryota</taxon>
        <taxon>Metazoa</taxon>
        <taxon>Ecdysozoa</taxon>
        <taxon>Arthropoda</taxon>
        <taxon>Chelicerata</taxon>
        <taxon>Arachnida</taxon>
        <taxon>Araneae</taxon>
        <taxon>Araneomorphae</taxon>
        <taxon>Entelegynae</taxon>
        <taxon>Araneoidea</taxon>
        <taxon>Linyphiidae</taxon>
        <taxon>Erigoninae</taxon>
        <taxon>Oedothorax</taxon>
    </lineage>
</organism>
<dbReference type="EMBL" id="JAFNEN010000664">
    <property type="protein sequence ID" value="KAG8178838.1"/>
    <property type="molecule type" value="Genomic_DNA"/>
</dbReference>
<dbReference type="InterPro" id="IPR000922">
    <property type="entry name" value="Lectin_gal-bd_dom"/>
</dbReference>
<protein>
    <recommendedName>
        <fullName evidence="5">SUEL-type lectin domain-containing protein</fullName>
    </recommendedName>
</protein>
<dbReference type="CDD" id="cd22827">
    <property type="entry name" value="Gal_Rha_Lectin_SUL-I-like"/>
    <property type="match status" value="1"/>
</dbReference>
<proteinExistence type="inferred from homology"/>
<comment type="similarity">
    <text evidence="1">Belongs to the G-protein coupled receptor 2 family. LN-TM7 subfamily.</text>
</comment>
<evidence type="ECO:0000256" key="1">
    <source>
        <dbReference type="ARBA" id="ARBA00010933"/>
    </source>
</evidence>
<feature type="compositionally biased region" description="Polar residues" evidence="3">
    <location>
        <begin position="407"/>
        <end position="434"/>
    </location>
</feature>
<evidence type="ECO:0000313" key="7">
    <source>
        <dbReference type="Proteomes" id="UP000827092"/>
    </source>
</evidence>
<dbReference type="SUPFAM" id="SSF57625">
    <property type="entry name" value="Invertebrate chitin-binding proteins"/>
    <property type="match status" value="1"/>
</dbReference>
<dbReference type="FunFam" id="2.60.120.740:FF:000001">
    <property type="entry name" value="Adhesion G protein-coupled receptor L2"/>
    <property type="match status" value="2"/>
</dbReference>
<dbReference type="GO" id="GO:0008061">
    <property type="term" value="F:chitin binding"/>
    <property type="evidence" value="ECO:0007669"/>
    <property type="project" value="InterPro"/>
</dbReference>
<sequence length="503" mass="56266">MRLNILLGVFVGMCIVCVHCISDSNNEENLNAEANRPLEKYACERTKLRVVCPRGKVIKIIQANYGRFNDLATCNPKKDKKFNTKCKSRKSLTVMRQRCNQKRECSVDATNSVFGDPCPTTIKYLKIRYKCVTAIATTKIPPKKTTPRATTPKSKETTIKITTERPRPKITTKTLATFTTGKITPKVGTETTTKVTTEKLTPKVSTFEDTTLREVTTEENRPQSKHACEHNMLHVGCEIGKVIRVLKANYGRTSTEVCSQNIAKHWNINCVHDKTKEIMRKMCDGKKNCNVAAENSVFTDNCSYTLKYLEVHYLCEDEITIQPTSTTNLDVESSVTTTEIPKTTQEIPTSTTLKCLTEVLTTTSTKSPVTTSEIPVTTKLLVTASDDDVTTTSEATKSPTPEAISTHEPTPQDPSTTKDIPILSTSKPRVTAPETSCSEEDLDCIIDDLGKRPDWFICEKDMASYPHPASNKLFIFCLNWKPFVKKCGQERVFSEKLMTCINP</sequence>
<dbReference type="Proteomes" id="UP000827092">
    <property type="component" value="Unassembled WGS sequence"/>
</dbReference>
<comment type="caution">
    <text evidence="6">The sequence shown here is derived from an EMBL/GenBank/DDBJ whole genome shotgun (WGS) entry which is preliminary data.</text>
</comment>
<dbReference type="Gene3D" id="2.60.120.740">
    <property type="match status" value="2"/>
</dbReference>
<dbReference type="PROSITE" id="PS50228">
    <property type="entry name" value="SUEL_LECTIN"/>
    <property type="match status" value="2"/>
</dbReference>
<dbReference type="InterPro" id="IPR036508">
    <property type="entry name" value="Chitin-bd_dom_sf"/>
</dbReference>
<feature type="domain" description="SUEL-type lectin" evidence="5">
    <location>
        <begin position="227"/>
        <end position="316"/>
    </location>
</feature>
<feature type="chain" id="PRO_5043675358" description="SUEL-type lectin domain-containing protein" evidence="4">
    <location>
        <begin position="21"/>
        <end position="503"/>
    </location>
</feature>
<reference evidence="6 7" key="1">
    <citation type="journal article" date="2022" name="Nat. Ecol. Evol.">
        <title>A masculinizing supergene underlies an exaggerated male reproductive morph in a spider.</title>
        <authorList>
            <person name="Hendrickx F."/>
            <person name="De Corte Z."/>
            <person name="Sonet G."/>
            <person name="Van Belleghem S.M."/>
            <person name="Kostlbacher S."/>
            <person name="Vangestel C."/>
        </authorList>
    </citation>
    <scope>NUCLEOTIDE SEQUENCE [LARGE SCALE GENOMIC DNA]</scope>
    <source>
        <strain evidence="6">W744_W776</strain>
    </source>
</reference>
<accession>A0AAV6U4T4</accession>
<gene>
    <name evidence="6" type="ORF">JTE90_016508</name>
</gene>
<keyword evidence="2" id="KW-0430">Lectin</keyword>
<feature type="domain" description="SUEL-type lectin" evidence="5">
    <location>
        <begin position="42"/>
        <end position="132"/>
    </location>
</feature>